<evidence type="ECO:0000256" key="3">
    <source>
        <dbReference type="ARBA" id="ARBA00022792"/>
    </source>
</evidence>
<keyword evidence="7" id="KW-1185">Reference proteome</keyword>
<dbReference type="STRING" id="1460663.A0A177CUV7"/>
<dbReference type="EMBL" id="KV441548">
    <property type="protein sequence ID" value="OAG11303.1"/>
    <property type="molecule type" value="Genomic_DNA"/>
</dbReference>
<feature type="domain" description="AAA+ ATPase" evidence="5">
    <location>
        <begin position="268"/>
        <end position="462"/>
    </location>
</feature>
<reference evidence="6 7" key="1">
    <citation type="submission" date="2016-05" db="EMBL/GenBank/DDBJ databases">
        <title>Comparative analysis of secretome profiles of manganese(II)-oxidizing ascomycete fungi.</title>
        <authorList>
            <consortium name="DOE Joint Genome Institute"/>
            <person name="Zeiner C.A."/>
            <person name="Purvine S.O."/>
            <person name="Zink E.M."/>
            <person name="Wu S."/>
            <person name="Pasa-Tolic L."/>
            <person name="Chaput D.L."/>
            <person name="Haridas S."/>
            <person name="Grigoriev I.V."/>
            <person name="Santelli C.M."/>
            <person name="Hansel C.M."/>
        </authorList>
    </citation>
    <scope>NUCLEOTIDE SEQUENCE [LARGE SCALE GENOMIC DNA]</scope>
    <source>
        <strain evidence="6 7">AP3s5-JAC2a</strain>
    </source>
</reference>
<dbReference type="GO" id="GO:0005743">
    <property type="term" value="C:mitochondrial inner membrane"/>
    <property type="evidence" value="ECO:0007669"/>
    <property type="project" value="UniProtKB-SubCell"/>
</dbReference>
<dbReference type="SUPFAM" id="SSF52540">
    <property type="entry name" value="P-loop containing nucleoside triphosphate hydrolases"/>
    <property type="match status" value="1"/>
</dbReference>
<dbReference type="PANTHER" id="PTHR23070">
    <property type="entry name" value="BCS1 AAA-TYPE ATPASE"/>
    <property type="match status" value="1"/>
</dbReference>
<dbReference type="Pfam" id="PF08740">
    <property type="entry name" value="BCS1_N"/>
    <property type="match status" value="1"/>
</dbReference>
<dbReference type="SMART" id="SM00382">
    <property type="entry name" value="AAA"/>
    <property type="match status" value="1"/>
</dbReference>
<dbReference type="GeneID" id="28765822"/>
<evidence type="ECO:0000313" key="7">
    <source>
        <dbReference type="Proteomes" id="UP000077069"/>
    </source>
</evidence>
<evidence type="ECO:0000259" key="5">
    <source>
        <dbReference type="SMART" id="SM00382"/>
    </source>
</evidence>
<keyword evidence="3" id="KW-0999">Mitochondrion inner membrane</keyword>
<evidence type="ECO:0000256" key="1">
    <source>
        <dbReference type="ARBA" id="ARBA00004434"/>
    </source>
</evidence>
<evidence type="ECO:0000256" key="4">
    <source>
        <dbReference type="SAM" id="MobiDB-lite"/>
    </source>
</evidence>
<accession>A0A177CUV7</accession>
<dbReference type="OrthoDB" id="10251412at2759"/>
<evidence type="ECO:0000256" key="2">
    <source>
        <dbReference type="ARBA" id="ARBA00007448"/>
    </source>
</evidence>
<comment type="similarity">
    <text evidence="2">Belongs to the AAA ATPase family. BCS1 subfamily.</text>
</comment>
<organism evidence="6 7">
    <name type="scientific">Paraphaeosphaeria sporulosa</name>
    <dbReference type="NCBI Taxonomy" id="1460663"/>
    <lineage>
        <taxon>Eukaryota</taxon>
        <taxon>Fungi</taxon>
        <taxon>Dikarya</taxon>
        <taxon>Ascomycota</taxon>
        <taxon>Pezizomycotina</taxon>
        <taxon>Dothideomycetes</taxon>
        <taxon>Pleosporomycetidae</taxon>
        <taxon>Pleosporales</taxon>
        <taxon>Massarineae</taxon>
        <taxon>Didymosphaeriaceae</taxon>
        <taxon>Paraphaeosphaeria</taxon>
    </lineage>
</organism>
<sequence length="675" mass="75883">MSSPMTMQNWVIGILRGDNASWLKSYVQSKFFTQAGEANKENTGFDVNRLVEIFFLIHAGAKYMPSLVRIIKDSVSSGVEIHTSNIELLKSLDTLISQQPESLCTSWLPSGTEKESYTSGLPKDFQYQTQKYTRRFFWYHNVLFMMESSPEARSVVSNSRPYNNQWGEQDDEDNDQNPYGTVTVRCFGNSAQPVRDLITVLEKNSKKETSITVHEHKAGGQTKSFEVRQRPLSTVDLDPDLLSEIKQDAESFFHESTQDFCEATGLPNRRGYLFCGPPGTGKTTLSRALASDLNHPLHIMSLAGMNDEDLEQAFQSVPTSSIILCEELDLVGLPNRAQKDTTTPKIILTEAELQERIDSEVNKAQKQWQKNHVTPAPPPGHSWADVVRDPNLNEPSLPTSVLPPAPRSPKKITLGGLLNVIDGVLAPEGSLLILTTNSPKSLDPALYREGRVDRIFEINYASKTTAELTFKRLFGFGDQTRRFTLEAVNRMAIAFRDQFPTNSTISTAQLTGYCGKYRGCPDVAVLKFPEWIRRLKTGEEQFSYDINDVVDESASAGPINMPEIYDKALLELRPSDYEKPRTDSRLFSPKRTEVTERVGNQLALRQDQPPRSKKFHYMPSLQWFSLGHIESLPWLSDPASHAEPVKALTDGAVEDDLAEDISGRLLLEQLPFLER</sequence>
<evidence type="ECO:0000313" key="6">
    <source>
        <dbReference type="EMBL" id="OAG11303.1"/>
    </source>
</evidence>
<dbReference type="RefSeq" id="XP_018041668.1">
    <property type="nucleotide sequence ID" value="XM_018182336.1"/>
</dbReference>
<dbReference type="InterPro" id="IPR014851">
    <property type="entry name" value="BCS1_N"/>
</dbReference>
<dbReference type="AlphaFoldDB" id="A0A177CUV7"/>
<keyword evidence="3" id="KW-0472">Membrane</keyword>
<dbReference type="GO" id="GO:0016887">
    <property type="term" value="F:ATP hydrolysis activity"/>
    <property type="evidence" value="ECO:0007669"/>
    <property type="project" value="InterPro"/>
</dbReference>
<dbReference type="InParanoid" id="A0A177CUV7"/>
<protein>
    <submittedName>
        <fullName evidence="6">p-loop containing nucleoside triphosphate hydrolase protein</fullName>
    </submittedName>
</protein>
<gene>
    <name evidence="6" type="ORF">CC84DRAFT_1210973</name>
</gene>
<dbReference type="InterPro" id="IPR003959">
    <property type="entry name" value="ATPase_AAA_core"/>
</dbReference>
<feature type="region of interest" description="Disordered" evidence="4">
    <location>
        <begin position="371"/>
        <end position="404"/>
    </location>
</feature>
<dbReference type="InterPro" id="IPR003593">
    <property type="entry name" value="AAA+_ATPase"/>
</dbReference>
<dbReference type="Gene3D" id="3.40.50.300">
    <property type="entry name" value="P-loop containing nucleotide triphosphate hydrolases"/>
    <property type="match status" value="1"/>
</dbReference>
<comment type="subcellular location">
    <subcellularLocation>
        <location evidence="1">Mitochondrion inner membrane</location>
        <topology evidence="1">Single-pass membrane protein</topology>
    </subcellularLocation>
</comment>
<keyword evidence="6" id="KW-0378">Hydrolase</keyword>
<keyword evidence="3" id="KW-0496">Mitochondrion</keyword>
<dbReference type="Proteomes" id="UP000077069">
    <property type="component" value="Unassembled WGS sequence"/>
</dbReference>
<proteinExistence type="inferred from homology"/>
<dbReference type="InterPro" id="IPR027417">
    <property type="entry name" value="P-loop_NTPase"/>
</dbReference>
<dbReference type="Pfam" id="PF00004">
    <property type="entry name" value="AAA"/>
    <property type="match status" value="2"/>
</dbReference>
<dbReference type="GO" id="GO:0005524">
    <property type="term" value="F:ATP binding"/>
    <property type="evidence" value="ECO:0007669"/>
    <property type="project" value="InterPro"/>
</dbReference>
<dbReference type="InterPro" id="IPR050747">
    <property type="entry name" value="Mitochondrial_chaperone_BCS1"/>
</dbReference>
<name>A0A177CUV7_9PLEO</name>